<feature type="signal peptide" evidence="3">
    <location>
        <begin position="1"/>
        <end position="29"/>
    </location>
</feature>
<sequence>MCSNKTKNAKRLTIASCFVLSLSVIPSLASEAITSIIAENDTIADAVLGQPDLAQQTRTSGRGLSGPAIYIAVDKSATPNRVYVADSANHRILGWKNLKVFKNHAPADIVIGQPDFIANSCNQGGNPSAASLCYPNGIAVDLKGNLYVADSSNNRVLFYHSPFKQDKVADEVFGQFGSFTTNDTDPDGASENTLARPTGVRLDNVGNVYISDSYNNRVLAFYNPFVVSDINGTGDTTADKVFGQFDSFISKDVNNGGISAESLFRPDNIDVDAEGNLYIADTGNNRVLKFNNPLLTDTKADKVYGQNGLFTTGVCNIGDVITADSLCGPGAIATDGNNSVYIADKFNNRIAIYAKNSTSASKVLGQNDLTTNVCAGNPAIFSLSKVDFRPVDGYGLCNPVDIALDSTVTPNSPNVYVADGANSRILQYQPSPVSDKNPTLVIKSAQSATNVLGQYALTTNHYDDFNSRTFSFASKQSEGVIAIDKSVTPNRVYVADTLNHRVLAFKSLAAFHTKSPAAFVIGQAKAYTNEPNAGGEISASGLALPSGVAVDSIGNLYISDTDNNRVLIYNTPFSSDTVADKVLGQLGNFSYHDCNRGDNLGSDSLCFPTGLRLDGKDNLYVADQGNNRVLKYLRPAISDDKADQVYGQNGSFTSNACNMTVNPNTPLPASANSLCYPNDVALDEASNLYVADSSNNRVLLFTPTDTTADNVLGQPDMVTNVCNYLGVSAYSLCRPRAVISNSRGDVFVADNENNRVLKYTTPLTTDARADRVFWTKQSI</sequence>
<feature type="chain" id="PRO_5002462138" description="Teneurin NHL domain-containing protein" evidence="3">
    <location>
        <begin position="30"/>
        <end position="779"/>
    </location>
</feature>
<protein>
    <recommendedName>
        <fullName evidence="4">Teneurin NHL domain-containing protein</fullName>
    </recommendedName>
</protein>
<dbReference type="SUPFAM" id="SSF101898">
    <property type="entry name" value="NHL repeat"/>
    <property type="match status" value="1"/>
</dbReference>
<dbReference type="CDD" id="cd05819">
    <property type="entry name" value="NHL"/>
    <property type="match status" value="3"/>
</dbReference>
<proteinExistence type="predicted"/>
<dbReference type="AlphaFoldDB" id="A0A0F3IHS0"/>
<keyword evidence="6" id="KW-1185">Reference proteome</keyword>
<dbReference type="InterPro" id="IPR001258">
    <property type="entry name" value="NHL_repeat"/>
</dbReference>
<dbReference type="GO" id="GO:0008270">
    <property type="term" value="F:zinc ion binding"/>
    <property type="evidence" value="ECO:0007669"/>
    <property type="project" value="UniProtKB-KW"/>
</dbReference>
<evidence type="ECO:0000313" key="6">
    <source>
        <dbReference type="Proteomes" id="UP000033684"/>
    </source>
</evidence>
<dbReference type="PATRIC" id="fig|1632867.3.peg.642"/>
<evidence type="ECO:0000256" key="3">
    <source>
        <dbReference type="SAM" id="SignalP"/>
    </source>
</evidence>
<feature type="repeat" description="NHL" evidence="2">
    <location>
        <begin position="120"/>
        <end position="162"/>
    </location>
</feature>
<evidence type="ECO:0000256" key="1">
    <source>
        <dbReference type="ARBA" id="ARBA00022737"/>
    </source>
</evidence>
<comment type="caution">
    <text evidence="5">The sequence shown here is derived from an EMBL/GenBank/DDBJ whole genome shotgun (WGS) entry which is preliminary data.</text>
</comment>
<dbReference type="Proteomes" id="UP000033684">
    <property type="component" value="Unassembled WGS sequence"/>
</dbReference>
<dbReference type="EMBL" id="LAJX01000119">
    <property type="protein sequence ID" value="KJV06296.1"/>
    <property type="molecule type" value="Genomic_DNA"/>
</dbReference>
<keyword evidence="3" id="KW-0732">Signal</keyword>
<evidence type="ECO:0000256" key="2">
    <source>
        <dbReference type="PROSITE-ProRule" id="PRU00504"/>
    </source>
</evidence>
<dbReference type="PANTHER" id="PTHR24104:SF25">
    <property type="entry name" value="PROTEIN LIN-41"/>
    <property type="match status" value="1"/>
</dbReference>
<dbReference type="OrthoDB" id="5555650at2"/>
<dbReference type="RefSeq" id="WP_045779442.1">
    <property type="nucleotide sequence ID" value="NZ_LAJX01000119.1"/>
</dbReference>
<dbReference type="SUPFAM" id="SSF63829">
    <property type="entry name" value="Calcium-dependent phosphotriesterase"/>
    <property type="match status" value="2"/>
</dbReference>
<dbReference type="InterPro" id="IPR011042">
    <property type="entry name" value="6-blade_b-propeller_TolB-like"/>
</dbReference>
<feature type="domain" description="Teneurin NHL" evidence="4">
    <location>
        <begin position="70"/>
        <end position="155"/>
    </location>
</feature>
<feature type="repeat" description="NHL" evidence="2">
    <location>
        <begin position="674"/>
        <end position="704"/>
    </location>
</feature>
<dbReference type="InterPro" id="IPR056822">
    <property type="entry name" value="TEN_NHL"/>
</dbReference>
<accession>A0A0F3IHS0</accession>
<organism evidence="5 6">
    <name type="scientific">Methylocucumis oryzae</name>
    <dbReference type="NCBI Taxonomy" id="1632867"/>
    <lineage>
        <taxon>Bacteria</taxon>
        <taxon>Pseudomonadati</taxon>
        <taxon>Pseudomonadota</taxon>
        <taxon>Gammaproteobacteria</taxon>
        <taxon>Methylococcales</taxon>
        <taxon>Methylococcaceae</taxon>
        <taxon>Methylocucumis</taxon>
    </lineage>
</organism>
<gene>
    <name evidence="5" type="ORF">VZ94_12235</name>
</gene>
<reference evidence="6" key="1">
    <citation type="submission" date="2015-03" db="EMBL/GenBank/DDBJ databases">
        <title>Draft genome sequence of a novel methanotroph (Sn10-6) isolated from flooded ricefield rhizosphere in India.</title>
        <authorList>
            <person name="Pandit P.S."/>
            <person name="Pore S.D."/>
            <person name="Arora P."/>
            <person name="Kapse N.G."/>
            <person name="Dhakephalkar P.K."/>
            <person name="Rahalkar M.C."/>
        </authorList>
    </citation>
    <scope>NUCLEOTIDE SEQUENCE [LARGE SCALE GENOMIC DNA]</scope>
    <source>
        <strain evidence="6">Sn10-6</strain>
    </source>
</reference>
<dbReference type="InterPro" id="IPR050952">
    <property type="entry name" value="TRIM-NHL_E3_ligases"/>
</dbReference>
<dbReference type="Gene3D" id="2.40.10.500">
    <property type="match status" value="3"/>
</dbReference>
<evidence type="ECO:0000313" key="5">
    <source>
        <dbReference type="EMBL" id="KJV06296.1"/>
    </source>
</evidence>
<keyword evidence="1" id="KW-0677">Repeat</keyword>
<dbReference type="Pfam" id="PF25021">
    <property type="entry name" value="TEN_NHL"/>
    <property type="match status" value="1"/>
</dbReference>
<dbReference type="PANTHER" id="PTHR24104">
    <property type="entry name" value="E3 UBIQUITIN-PROTEIN LIGASE NHLRC1-RELATED"/>
    <property type="match status" value="1"/>
</dbReference>
<dbReference type="Pfam" id="PF01436">
    <property type="entry name" value="NHL"/>
    <property type="match status" value="5"/>
</dbReference>
<dbReference type="Gene3D" id="2.120.10.30">
    <property type="entry name" value="TolB, C-terminal domain"/>
    <property type="match status" value="2"/>
</dbReference>
<evidence type="ECO:0000259" key="4">
    <source>
        <dbReference type="Pfam" id="PF25021"/>
    </source>
</evidence>
<feature type="repeat" description="NHL" evidence="2">
    <location>
        <begin position="535"/>
        <end position="572"/>
    </location>
</feature>
<reference evidence="5 6" key="2">
    <citation type="journal article" date="2016" name="Microb. Ecol.">
        <title>Genome Characteristics of a Novel Type I Methanotroph (Sn10-6) Isolated from a Flooded Indian Rice Field.</title>
        <authorList>
            <person name="Rahalkar M.C."/>
            <person name="Pandit P.S."/>
            <person name="Dhakephalkar P.K."/>
            <person name="Pore S."/>
            <person name="Arora P."/>
            <person name="Kapse N."/>
        </authorList>
    </citation>
    <scope>NUCLEOTIDE SEQUENCE [LARGE SCALE GENOMIC DNA]</scope>
    <source>
        <strain evidence="5 6">Sn10-6</strain>
    </source>
</reference>
<dbReference type="PROSITE" id="PS51125">
    <property type="entry name" value="NHL"/>
    <property type="match status" value="3"/>
</dbReference>
<name>A0A0F3IHS0_9GAMM</name>